<feature type="domain" description="SusD-like N-terminal" evidence="7">
    <location>
        <begin position="96"/>
        <end position="233"/>
    </location>
</feature>
<dbReference type="Gene3D" id="1.25.40.390">
    <property type="match status" value="1"/>
</dbReference>
<keyword evidence="5" id="KW-0998">Cell outer membrane</keyword>
<dbReference type="PROSITE" id="PS51257">
    <property type="entry name" value="PROKAR_LIPOPROTEIN"/>
    <property type="match status" value="1"/>
</dbReference>
<gene>
    <name evidence="8" type="ORF">FAM09_12090</name>
</gene>
<evidence type="ECO:0000313" key="8">
    <source>
        <dbReference type="EMBL" id="THU39247.1"/>
    </source>
</evidence>
<evidence type="ECO:0000259" key="7">
    <source>
        <dbReference type="Pfam" id="PF14322"/>
    </source>
</evidence>
<dbReference type="AlphaFoldDB" id="A0A4S8HUG5"/>
<keyword evidence="3" id="KW-0732">Signal</keyword>
<dbReference type="InterPro" id="IPR011990">
    <property type="entry name" value="TPR-like_helical_dom_sf"/>
</dbReference>
<comment type="caution">
    <text evidence="8">The sequence shown here is derived from an EMBL/GenBank/DDBJ whole genome shotgun (WGS) entry which is preliminary data.</text>
</comment>
<dbReference type="Proteomes" id="UP000306918">
    <property type="component" value="Unassembled WGS sequence"/>
</dbReference>
<protein>
    <submittedName>
        <fullName evidence="8">RagB/SusD family nutrient uptake outer membrane protein</fullName>
    </submittedName>
</protein>
<name>A0A4S8HUG5_9BACT</name>
<dbReference type="SUPFAM" id="SSF48452">
    <property type="entry name" value="TPR-like"/>
    <property type="match status" value="1"/>
</dbReference>
<sequence length="477" mass="54565">MDLFRIFYKWAIAALFVTWLPLITGCDKLLDAGSPPNKVITPQVYKSDSLAQAALIGIYFKMMENFGPHNGYMSRFPGFSCDELFRTNTIEQDQPFLTNTIPSNNLTIWFIWTNTYGYIYQCNDVVEGLTGPNSITPALRNQLLGEAYFLRAFSYFYLVNLYGDVPLVLTTNYSQSARIPRTPIDDVYKQMIDDLKAAQDLLTNEYVTTPDYPTARVRVNRLAVKALMARIYLYRGEWANAAGSATEVIQSDSYQLETNVQQSFRYDSKEAILQFMPVSNAYNTAEGSMFVPIVPNGRPAIILCDSILKYMDPLDKRKAWVRTVTVGGKQYNSPYKYKLNTGTPREEYNMVLRLAEQYCIRAEARAMQGQLPDAVNDLNTVRKRAGLPDLTNITTQTQALVAVEQERRMELFAEWGHRWFDLKRWPAITPTHPDEKRIDEVMNALRPATWKTTAVLWPIPNSEIIRNPSLTQNEGYN</sequence>
<evidence type="ECO:0000256" key="3">
    <source>
        <dbReference type="ARBA" id="ARBA00022729"/>
    </source>
</evidence>
<evidence type="ECO:0000256" key="5">
    <source>
        <dbReference type="ARBA" id="ARBA00023237"/>
    </source>
</evidence>
<accession>A0A4S8HUG5</accession>
<dbReference type="Pfam" id="PF14322">
    <property type="entry name" value="SusD-like_3"/>
    <property type="match status" value="1"/>
</dbReference>
<reference evidence="8 9" key="1">
    <citation type="submission" date="2019-04" db="EMBL/GenBank/DDBJ databases">
        <title>Niastella caeni sp. nov., isolated from activated sludge.</title>
        <authorList>
            <person name="Sheng M."/>
        </authorList>
    </citation>
    <scope>NUCLEOTIDE SEQUENCE [LARGE SCALE GENOMIC DNA]</scope>
    <source>
        <strain evidence="8 9">HX-2-15</strain>
    </source>
</reference>
<dbReference type="CDD" id="cd08977">
    <property type="entry name" value="SusD"/>
    <property type="match status" value="1"/>
</dbReference>
<comment type="similarity">
    <text evidence="2">Belongs to the SusD family.</text>
</comment>
<feature type="domain" description="RagB/SusD" evidence="6">
    <location>
        <begin position="333"/>
        <end position="476"/>
    </location>
</feature>
<evidence type="ECO:0000313" key="9">
    <source>
        <dbReference type="Proteomes" id="UP000306918"/>
    </source>
</evidence>
<comment type="subcellular location">
    <subcellularLocation>
        <location evidence="1">Cell outer membrane</location>
    </subcellularLocation>
</comment>
<keyword evidence="4" id="KW-0472">Membrane</keyword>
<dbReference type="InterPro" id="IPR033985">
    <property type="entry name" value="SusD-like_N"/>
</dbReference>
<evidence type="ECO:0000256" key="2">
    <source>
        <dbReference type="ARBA" id="ARBA00006275"/>
    </source>
</evidence>
<dbReference type="RefSeq" id="WP_136577379.1">
    <property type="nucleotide sequence ID" value="NZ_STFF01000003.1"/>
</dbReference>
<dbReference type="GO" id="GO:0009279">
    <property type="term" value="C:cell outer membrane"/>
    <property type="evidence" value="ECO:0007669"/>
    <property type="project" value="UniProtKB-SubCell"/>
</dbReference>
<evidence type="ECO:0000256" key="1">
    <source>
        <dbReference type="ARBA" id="ARBA00004442"/>
    </source>
</evidence>
<organism evidence="8 9">
    <name type="scientific">Niastella caeni</name>
    <dbReference type="NCBI Taxonomy" id="2569763"/>
    <lineage>
        <taxon>Bacteria</taxon>
        <taxon>Pseudomonadati</taxon>
        <taxon>Bacteroidota</taxon>
        <taxon>Chitinophagia</taxon>
        <taxon>Chitinophagales</taxon>
        <taxon>Chitinophagaceae</taxon>
        <taxon>Niastella</taxon>
    </lineage>
</organism>
<evidence type="ECO:0000256" key="4">
    <source>
        <dbReference type="ARBA" id="ARBA00023136"/>
    </source>
</evidence>
<dbReference type="OrthoDB" id="625727at2"/>
<dbReference type="Pfam" id="PF07980">
    <property type="entry name" value="SusD_RagB"/>
    <property type="match status" value="1"/>
</dbReference>
<dbReference type="InterPro" id="IPR012944">
    <property type="entry name" value="SusD_RagB_dom"/>
</dbReference>
<evidence type="ECO:0000259" key="6">
    <source>
        <dbReference type="Pfam" id="PF07980"/>
    </source>
</evidence>
<proteinExistence type="inferred from homology"/>
<keyword evidence="9" id="KW-1185">Reference proteome</keyword>
<dbReference type="EMBL" id="STFF01000003">
    <property type="protein sequence ID" value="THU39247.1"/>
    <property type="molecule type" value="Genomic_DNA"/>
</dbReference>